<dbReference type="Gene3D" id="1.25.40.10">
    <property type="entry name" value="Tetratricopeptide repeat domain"/>
    <property type="match status" value="1"/>
</dbReference>
<gene>
    <name evidence="3" type="ORF">L2A60_17520</name>
</gene>
<dbReference type="PANTHER" id="PTHR10098">
    <property type="entry name" value="RAPSYN-RELATED"/>
    <property type="match status" value="1"/>
</dbReference>
<evidence type="ECO:0000313" key="4">
    <source>
        <dbReference type="Proteomes" id="UP001521209"/>
    </source>
</evidence>
<dbReference type="InterPro" id="IPR024983">
    <property type="entry name" value="CHAT_dom"/>
</dbReference>
<dbReference type="PROSITE" id="PS51257">
    <property type="entry name" value="PROKAR_LIPOPROTEIN"/>
    <property type="match status" value="1"/>
</dbReference>
<dbReference type="InterPro" id="IPR019734">
    <property type="entry name" value="TPR_rpt"/>
</dbReference>
<dbReference type="SMART" id="SM00028">
    <property type="entry name" value="TPR"/>
    <property type="match status" value="4"/>
</dbReference>
<dbReference type="InterPro" id="IPR011990">
    <property type="entry name" value="TPR-like_helical_dom_sf"/>
</dbReference>
<dbReference type="Proteomes" id="UP001521209">
    <property type="component" value="Unassembled WGS sequence"/>
</dbReference>
<reference evidence="3 4" key="1">
    <citation type="submission" date="2022-01" db="EMBL/GenBank/DDBJ databases">
        <authorList>
            <person name="Won M."/>
            <person name="Kim S.-J."/>
            <person name="Kwon S.-W."/>
        </authorList>
    </citation>
    <scope>NUCLEOTIDE SEQUENCE [LARGE SCALE GENOMIC DNA]</scope>
    <source>
        <strain evidence="3 4">KCTC 23505</strain>
    </source>
</reference>
<organism evidence="3 4">
    <name type="scientific">Acidiphilium iwatense</name>
    <dbReference type="NCBI Taxonomy" id="768198"/>
    <lineage>
        <taxon>Bacteria</taxon>
        <taxon>Pseudomonadati</taxon>
        <taxon>Pseudomonadota</taxon>
        <taxon>Alphaproteobacteria</taxon>
        <taxon>Acetobacterales</taxon>
        <taxon>Acidocellaceae</taxon>
        <taxon>Acidiphilium</taxon>
    </lineage>
</organism>
<accession>A0ABS9E0C2</accession>
<protein>
    <submittedName>
        <fullName evidence="3">CHAT domain-containing protein</fullName>
    </submittedName>
</protein>
<dbReference type="SUPFAM" id="SSF48452">
    <property type="entry name" value="TPR-like"/>
    <property type="match status" value="1"/>
</dbReference>
<evidence type="ECO:0000256" key="1">
    <source>
        <dbReference type="SAM" id="SignalP"/>
    </source>
</evidence>
<dbReference type="Pfam" id="PF12770">
    <property type="entry name" value="CHAT"/>
    <property type="match status" value="1"/>
</dbReference>
<evidence type="ECO:0000259" key="2">
    <source>
        <dbReference type="Pfam" id="PF12770"/>
    </source>
</evidence>
<keyword evidence="4" id="KW-1185">Reference proteome</keyword>
<dbReference type="Pfam" id="PF13424">
    <property type="entry name" value="TPR_12"/>
    <property type="match status" value="1"/>
</dbReference>
<dbReference type="RefSeq" id="WP_235705754.1">
    <property type="nucleotide sequence ID" value="NZ_JAKGBZ010000054.1"/>
</dbReference>
<proteinExistence type="predicted"/>
<feature type="domain" description="CHAT" evidence="2">
    <location>
        <begin position="693"/>
        <end position="1010"/>
    </location>
</feature>
<keyword evidence="1" id="KW-0732">Signal</keyword>
<dbReference type="PANTHER" id="PTHR10098:SF108">
    <property type="entry name" value="TETRATRICOPEPTIDE REPEAT PROTEIN 28"/>
    <property type="match status" value="1"/>
</dbReference>
<feature type="chain" id="PRO_5045207629" evidence="1">
    <location>
        <begin position="21"/>
        <end position="1031"/>
    </location>
</feature>
<sequence>MRRLITLACMFGLMVLAGCAQPPPTAYVTNSAATSITGRQYAIGRSSSGEACTVTRTAHGALVYCGTWHHPSARVVAGSATDPTGLAQLAETGSWRAGLEQRYACAAPKPATILGRYPAQILLCTQRIGGWPHVAIAALIGGRAWLADGVQPAFPVMQRAIGIASRVVAPKAARNASVAISDRLLADRLAASAFTSGDIGQYEALMRVGNNANQAEDYPAAVTAYRAALALQQKALGPADPNTVAPMMDLALNLSDEGRYRQADTLFAQAKALAPKSADATATPRLLHYRGLDALNQGHDRQAQALLAGAERGYAALLPASLITPHALVATRSTGFALSAGGGTAQILTAQTTLLSPVSQQALLGVIETLRYQGVVQASLGHPKQAAATIRRSSMIAVANGITPPILQARLDRTAATIDTATGQNGAAASRLAAASRDFAQALPGSRPVADTSLLQGAVLARSGETAQSIQACRQGVSLLRRLRLGTSARLIAPCLEALDTQATHTPNDAQALYAEMFGMAELAQGSTTSQEIAETAARLAANSKSPAVAAAIRAHQDAVVELARLYRARDDLAHGHGNSKPALAALDARIAAASRTLSQADEAVEAAAPNFGQLVQESVPARSVLAQLHPHEAFLDIMLASHHAWLFLLQNGKMMVARSGTGDAKMTRLVEAVRRSLKPTQSGLPPFAMTDAAAIYQATVAPFKSALIHTTAMVIAPSGPLLSLPFALLPAGPAQAGDLRATPWLIRRMSLVYVPAAANFVSLRRIQGTSQASQPWFGFGDFDHVTEAEAAASFSGPACANSARLFAGLPSLPYAKLELAAARAVFHAPASDQLLGAAFTVPDIERADLKQFRILHFATHALLPSELPCAREPAIVTSPPPGARSANRAMLTTSDITNLHLDANLVILSACNTGGSNGRAGGEALSGLARAFFFAGARGLMVTQWAVNDQVSSYLVATTLQHIASGSDGGAASSLRSAQLALIDGAGTGGVSAKLANPFYWAPFVVIGDGGEQAASVATYHPVGAAKRTF</sequence>
<evidence type="ECO:0000313" key="3">
    <source>
        <dbReference type="EMBL" id="MCF3948471.1"/>
    </source>
</evidence>
<name>A0ABS9E0C2_9PROT</name>
<comment type="caution">
    <text evidence="3">The sequence shown here is derived from an EMBL/GenBank/DDBJ whole genome shotgun (WGS) entry which is preliminary data.</text>
</comment>
<feature type="signal peptide" evidence="1">
    <location>
        <begin position="1"/>
        <end position="20"/>
    </location>
</feature>
<dbReference type="EMBL" id="JAKGBZ010000054">
    <property type="protein sequence ID" value="MCF3948471.1"/>
    <property type="molecule type" value="Genomic_DNA"/>
</dbReference>